<dbReference type="HOGENOM" id="CLU_100361_0_0_1"/>
<organism evidence="1 2">
    <name type="scientific">Lottia gigantea</name>
    <name type="common">Giant owl limpet</name>
    <dbReference type="NCBI Taxonomy" id="225164"/>
    <lineage>
        <taxon>Eukaryota</taxon>
        <taxon>Metazoa</taxon>
        <taxon>Spiralia</taxon>
        <taxon>Lophotrochozoa</taxon>
        <taxon>Mollusca</taxon>
        <taxon>Gastropoda</taxon>
        <taxon>Patellogastropoda</taxon>
        <taxon>Lottioidea</taxon>
        <taxon>Lottiidae</taxon>
        <taxon>Lottia</taxon>
    </lineage>
</organism>
<accession>V3ZKD5</accession>
<dbReference type="GO" id="GO:0003676">
    <property type="term" value="F:nucleic acid binding"/>
    <property type="evidence" value="ECO:0007669"/>
    <property type="project" value="InterPro"/>
</dbReference>
<reference evidence="1 2" key="1">
    <citation type="journal article" date="2013" name="Nature">
        <title>Insights into bilaterian evolution from three spiralian genomes.</title>
        <authorList>
            <person name="Simakov O."/>
            <person name="Marletaz F."/>
            <person name="Cho S.J."/>
            <person name="Edsinger-Gonzales E."/>
            <person name="Havlak P."/>
            <person name="Hellsten U."/>
            <person name="Kuo D.H."/>
            <person name="Larsson T."/>
            <person name="Lv J."/>
            <person name="Arendt D."/>
            <person name="Savage R."/>
            <person name="Osoegawa K."/>
            <person name="de Jong P."/>
            <person name="Grimwood J."/>
            <person name="Chapman J.A."/>
            <person name="Shapiro H."/>
            <person name="Aerts A."/>
            <person name="Otillar R.P."/>
            <person name="Terry A.Y."/>
            <person name="Boore J.L."/>
            <person name="Grigoriev I.V."/>
            <person name="Lindberg D.R."/>
            <person name="Seaver E.C."/>
            <person name="Weisblat D.A."/>
            <person name="Putnam N.H."/>
            <person name="Rokhsar D.S."/>
        </authorList>
    </citation>
    <scope>NUCLEOTIDE SEQUENCE [LARGE SCALE GENOMIC DNA]</scope>
</reference>
<evidence type="ECO:0000313" key="2">
    <source>
        <dbReference type="Proteomes" id="UP000030746"/>
    </source>
</evidence>
<dbReference type="CTD" id="20240874"/>
<dbReference type="STRING" id="225164.V3ZKD5"/>
<gene>
    <name evidence="1" type="ORF">LOTGIDRAFT_168402</name>
</gene>
<dbReference type="SUPFAM" id="SSF53098">
    <property type="entry name" value="Ribonuclease H-like"/>
    <property type="match status" value="1"/>
</dbReference>
<dbReference type="Proteomes" id="UP000030746">
    <property type="component" value="Unassembled WGS sequence"/>
</dbReference>
<dbReference type="OrthoDB" id="6497161at2759"/>
<dbReference type="AlphaFoldDB" id="V3ZKD5"/>
<dbReference type="InterPro" id="IPR036397">
    <property type="entry name" value="RNaseH_sf"/>
</dbReference>
<dbReference type="EMBL" id="KB203412">
    <property type="protein sequence ID" value="ESO84737.1"/>
    <property type="molecule type" value="Genomic_DNA"/>
</dbReference>
<dbReference type="KEGG" id="lgi:LOTGIDRAFT_168402"/>
<evidence type="ECO:0000313" key="1">
    <source>
        <dbReference type="EMBL" id="ESO84737.1"/>
    </source>
</evidence>
<dbReference type="Gene3D" id="3.30.420.10">
    <property type="entry name" value="Ribonuclease H-like superfamily/Ribonuclease H"/>
    <property type="match status" value="1"/>
</dbReference>
<keyword evidence="2" id="KW-1185">Reference proteome</keyword>
<dbReference type="GeneID" id="20240874"/>
<dbReference type="RefSeq" id="XP_009064539.1">
    <property type="nucleotide sequence ID" value="XM_009066291.1"/>
</dbReference>
<protein>
    <submittedName>
        <fullName evidence="1">Uncharacterized protein</fullName>
    </submittedName>
</protein>
<dbReference type="OMA" id="CNIRITI"/>
<name>V3ZKD5_LOTGI</name>
<dbReference type="InterPro" id="IPR012337">
    <property type="entry name" value="RNaseH-like_sf"/>
</dbReference>
<proteinExistence type="predicted"/>
<sequence length="242" mass="27579">MASQQSTKVSYADVASRPAATMQPRVARPEFSNIVIVKPSGGKTFGSTKSKVIGDFIRKEWKSEVISEIRRMIHKYQTNNNQKIELVWVPSHVSIPGNDQADRCAKESLSLEDIEPVEYSYSEFCSIVSSRINLKWSDMLRNLDTARYQIDPKIPNQTKPNHPCVAICKVATRLRTNNVLRDHQFNAIKCRCGHVATRSHILIQCTELKPARLRVFQQITDNLTKPNQTNDYHSTTNQQEIP</sequence>